<feature type="region of interest" description="Disordered" evidence="1">
    <location>
        <begin position="1"/>
        <end position="38"/>
    </location>
</feature>
<dbReference type="PANTHER" id="PTHR13847:SF185">
    <property type="entry name" value="FAD DEPENDENT OXIDOREDUCTASE SUPERFAMILY (AFU_ORTHOLOGUE AFUA_3G02360)"/>
    <property type="match status" value="1"/>
</dbReference>
<dbReference type="GO" id="GO:0005829">
    <property type="term" value="C:cytosol"/>
    <property type="evidence" value="ECO:0007669"/>
    <property type="project" value="GOC"/>
</dbReference>
<protein>
    <recommendedName>
        <fullName evidence="2">FAD dependent oxidoreductase domain-containing protein</fullName>
    </recommendedName>
</protein>
<name>A0A8H7MEE5_9PLEO</name>
<keyword evidence="4" id="KW-1185">Reference proteome</keyword>
<accession>A0A8H7MEE5</accession>
<feature type="compositionally biased region" description="Gly residues" evidence="1">
    <location>
        <begin position="10"/>
        <end position="20"/>
    </location>
</feature>
<evidence type="ECO:0000313" key="4">
    <source>
        <dbReference type="Proteomes" id="UP000651452"/>
    </source>
</evidence>
<dbReference type="PANTHER" id="PTHR13847">
    <property type="entry name" value="SARCOSINE DEHYDROGENASE-RELATED"/>
    <property type="match status" value="1"/>
</dbReference>
<dbReference type="InterPro" id="IPR036188">
    <property type="entry name" value="FAD/NAD-bd_sf"/>
</dbReference>
<reference evidence="3" key="1">
    <citation type="submission" date="2018-12" db="EMBL/GenBank/DDBJ databases">
        <authorList>
            <person name="Syme R.A."/>
            <person name="Farfan-Caceres L."/>
            <person name="Lichtenzveig J."/>
        </authorList>
    </citation>
    <scope>NUCLEOTIDE SEQUENCE</scope>
    <source>
        <strain evidence="3">Al4</strain>
    </source>
</reference>
<evidence type="ECO:0000313" key="3">
    <source>
        <dbReference type="EMBL" id="KAF9697476.1"/>
    </source>
</evidence>
<dbReference type="GO" id="GO:0005770">
    <property type="term" value="C:late endosome"/>
    <property type="evidence" value="ECO:0007669"/>
    <property type="project" value="TreeGrafter"/>
</dbReference>
<gene>
    <name evidence="3" type="ORF">EKO04_005057</name>
</gene>
<dbReference type="Gene3D" id="3.50.50.60">
    <property type="entry name" value="FAD/NAD(P)-binding domain"/>
    <property type="match status" value="1"/>
</dbReference>
<dbReference type="GO" id="GO:0042147">
    <property type="term" value="P:retrograde transport, endosome to Golgi"/>
    <property type="evidence" value="ECO:0007669"/>
    <property type="project" value="TreeGrafter"/>
</dbReference>
<evidence type="ECO:0000259" key="2">
    <source>
        <dbReference type="Pfam" id="PF01266"/>
    </source>
</evidence>
<dbReference type="Proteomes" id="UP000651452">
    <property type="component" value="Unassembled WGS sequence"/>
</dbReference>
<dbReference type="AlphaFoldDB" id="A0A8H7MEE5"/>
<comment type="caution">
    <text evidence="3">The sequence shown here is derived from an EMBL/GenBank/DDBJ whole genome shotgun (WGS) entry which is preliminary data.</text>
</comment>
<evidence type="ECO:0000256" key="1">
    <source>
        <dbReference type="SAM" id="MobiDB-lite"/>
    </source>
</evidence>
<proteinExistence type="predicted"/>
<feature type="domain" description="FAD dependent oxidoreductase" evidence="2">
    <location>
        <begin position="40"/>
        <end position="435"/>
    </location>
</feature>
<dbReference type="InterPro" id="IPR006076">
    <property type="entry name" value="FAD-dep_OxRdtase"/>
</dbReference>
<feature type="compositionally biased region" description="Low complexity" evidence="1">
    <location>
        <begin position="24"/>
        <end position="34"/>
    </location>
</feature>
<dbReference type="OrthoDB" id="498204at2759"/>
<dbReference type="Gene3D" id="3.30.9.10">
    <property type="entry name" value="D-Amino Acid Oxidase, subunit A, domain 2"/>
    <property type="match status" value="1"/>
</dbReference>
<dbReference type="Pfam" id="PF01266">
    <property type="entry name" value="DAO"/>
    <property type="match status" value="1"/>
</dbReference>
<dbReference type="EMBL" id="RZGK01000008">
    <property type="protein sequence ID" value="KAF9697476.1"/>
    <property type="molecule type" value="Genomic_DNA"/>
</dbReference>
<dbReference type="SUPFAM" id="SSF51905">
    <property type="entry name" value="FAD/NAD(P)-binding domain"/>
    <property type="match status" value="1"/>
</dbReference>
<sequence>MSSLNVPNGLGHGNGVGHGYGKTSSSSSSSSSSSPKEPHTVILGSGIIGLSAAYFLCESGNTRPQSICLVDSSPELFHCASGLAAGFCAQDWFAPSVASLGALSFGLHKNLAEKHNGRQTWGYAQSTGISLSQDSESAISGSGEDWLENGTSRAQLAHHNRPWEEDVAGPEWLRRTKEGIMEVISRDGTTAQIDPLRFCKWLKSSVEERGVKVIYPASATEVLRDARGVLSGVRVVGSLDAESQDLPCSRLLITSGAWSPRVFATLFPKAQTRIPVSSLAGHSLLVRNPFFSPQELDKEVCHAVFATDTLGFSPEWFARIGGELYLAGLNSTTIPLPEVATEVVASEKAIEQLKGCARAMMVDNGAGEEIQVLRQGLCFRPVTSSGRPLVSRIPDEKLGGVKTRGGGDGGVFIAAGHGAWGISHAPGTGLVLAELMEGRPTSAKVEALKLPDRC</sequence>
<organism evidence="3 4">
    <name type="scientific">Ascochyta lentis</name>
    <dbReference type="NCBI Taxonomy" id="205686"/>
    <lineage>
        <taxon>Eukaryota</taxon>
        <taxon>Fungi</taxon>
        <taxon>Dikarya</taxon>
        <taxon>Ascomycota</taxon>
        <taxon>Pezizomycotina</taxon>
        <taxon>Dothideomycetes</taxon>
        <taxon>Pleosporomycetidae</taxon>
        <taxon>Pleosporales</taxon>
        <taxon>Pleosporineae</taxon>
        <taxon>Didymellaceae</taxon>
        <taxon>Ascochyta</taxon>
    </lineage>
</organism>
<reference evidence="3" key="2">
    <citation type="submission" date="2020-09" db="EMBL/GenBank/DDBJ databases">
        <title>Reference genome assembly for Australian Ascochyta lentis isolate Al4.</title>
        <authorList>
            <person name="Lee R.C."/>
            <person name="Farfan-Caceres L.M."/>
            <person name="Debler J.W."/>
            <person name="Williams A.H."/>
            <person name="Henares B.M."/>
        </authorList>
    </citation>
    <scope>NUCLEOTIDE SEQUENCE</scope>
    <source>
        <strain evidence="3">Al4</strain>
    </source>
</reference>